<evidence type="ECO:0000259" key="1">
    <source>
        <dbReference type="Pfam" id="PF00534"/>
    </source>
</evidence>
<evidence type="ECO:0000313" key="3">
    <source>
        <dbReference type="Proteomes" id="UP000535838"/>
    </source>
</evidence>
<sequence>MYVLARPNVGGLQTTLRNRIRALADQGVRSEVAYFEQGEGEYLFDRIPHRLILSPSDFQEVVRNGRFDCLSFIYTTEYMEHVPDDYAGKILYEVRGWNKQVALNVNGLGQVRKVDGVLCIAKYLKPVVLKHLKRHIPVYVDGNAVDPMFRFIRHPNRSWDDCPVPDKNRKVIAFVGRLDRSKNWRQFVRICGKVNETEPIEPWIICNRNDAVAMASLFRRLSRKGLLDVAKVIVHVPNHRMPELYSAVRRSGGCLLSASEREGLGNHVLEPMACGLPIVSSNVPGKNEIIKHRHNGMLYRLNDTDQAVRYVKELLHDKELRRRLRSNGLNTIRRDFNPPRYAVRFQKILSKL</sequence>
<dbReference type="CDD" id="cd03801">
    <property type="entry name" value="GT4_PimA-like"/>
    <property type="match status" value="1"/>
</dbReference>
<comment type="caution">
    <text evidence="2">The sequence shown here is derived from an EMBL/GenBank/DDBJ whole genome shotgun (WGS) entry which is preliminary data.</text>
</comment>
<dbReference type="GO" id="GO:0016757">
    <property type="term" value="F:glycosyltransferase activity"/>
    <property type="evidence" value="ECO:0007669"/>
    <property type="project" value="InterPro"/>
</dbReference>
<dbReference type="Gene3D" id="3.40.50.2000">
    <property type="entry name" value="Glycogen Phosphorylase B"/>
    <property type="match status" value="2"/>
</dbReference>
<gene>
    <name evidence="2" type="ORF">H7B67_17255</name>
</gene>
<feature type="domain" description="Glycosyl transferase family 1" evidence="1">
    <location>
        <begin position="165"/>
        <end position="328"/>
    </location>
</feature>
<name>A0A841T423_9BACL</name>
<keyword evidence="2" id="KW-0808">Transferase</keyword>
<protein>
    <submittedName>
        <fullName evidence="2">Glycosyltransferase family 4 protein</fullName>
    </submittedName>
</protein>
<dbReference type="EMBL" id="JACJVQ010000015">
    <property type="protein sequence ID" value="MBB6635871.1"/>
    <property type="molecule type" value="Genomic_DNA"/>
</dbReference>
<proteinExistence type="predicted"/>
<keyword evidence="3" id="KW-1185">Reference proteome</keyword>
<dbReference type="Pfam" id="PF00534">
    <property type="entry name" value="Glycos_transf_1"/>
    <property type="match status" value="1"/>
</dbReference>
<evidence type="ECO:0000313" key="2">
    <source>
        <dbReference type="EMBL" id="MBB6635871.1"/>
    </source>
</evidence>
<dbReference type="InterPro" id="IPR050194">
    <property type="entry name" value="Glycosyltransferase_grp1"/>
</dbReference>
<organism evidence="2 3">
    <name type="scientific">Cohnella thailandensis</name>
    <dbReference type="NCBI Taxonomy" id="557557"/>
    <lineage>
        <taxon>Bacteria</taxon>
        <taxon>Bacillati</taxon>
        <taxon>Bacillota</taxon>
        <taxon>Bacilli</taxon>
        <taxon>Bacillales</taxon>
        <taxon>Paenibacillaceae</taxon>
        <taxon>Cohnella</taxon>
    </lineage>
</organism>
<reference evidence="2 3" key="1">
    <citation type="submission" date="2020-08" db="EMBL/GenBank/DDBJ databases">
        <title>Cohnella phylogeny.</title>
        <authorList>
            <person name="Dunlap C."/>
        </authorList>
    </citation>
    <scope>NUCLEOTIDE SEQUENCE [LARGE SCALE GENOMIC DNA]</scope>
    <source>
        <strain evidence="2 3">DSM 25241</strain>
    </source>
</reference>
<dbReference type="PANTHER" id="PTHR45947:SF3">
    <property type="entry name" value="SULFOQUINOVOSYL TRANSFERASE SQD2"/>
    <property type="match status" value="1"/>
</dbReference>
<dbReference type="InterPro" id="IPR001296">
    <property type="entry name" value="Glyco_trans_1"/>
</dbReference>
<accession>A0A841T423</accession>
<dbReference type="PANTHER" id="PTHR45947">
    <property type="entry name" value="SULFOQUINOVOSYL TRANSFERASE SQD2"/>
    <property type="match status" value="1"/>
</dbReference>
<dbReference type="SUPFAM" id="SSF53756">
    <property type="entry name" value="UDP-Glycosyltransferase/glycogen phosphorylase"/>
    <property type="match status" value="1"/>
</dbReference>
<dbReference type="AlphaFoldDB" id="A0A841T423"/>
<dbReference type="Proteomes" id="UP000535838">
    <property type="component" value="Unassembled WGS sequence"/>
</dbReference>